<dbReference type="SMART" id="SM00267">
    <property type="entry name" value="GGDEF"/>
    <property type="match status" value="1"/>
</dbReference>
<dbReference type="Pfam" id="PF00990">
    <property type="entry name" value="GGDEF"/>
    <property type="match status" value="1"/>
</dbReference>
<accession>A0A2Z3HP98</accession>
<dbReference type="RefSeq" id="WP_110450144.1">
    <property type="nucleotide sequence ID" value="NZ_CP029479.1"/>
</dbReference>
<dbReference type="InterPro" id="IPR029787">
    <property type="entry name" value="Nucleotide_cyclase"/>
</dbReference>
<dbReference type="FunFam" id="3.30.70.270:FF:000001">
    <property type="entry name" value="Diguanylate cyclase domain protein"/>
    <property type="match status" value="1"/>
</dbReference>
<dbReference type="KEGG" id="phb:HYN04_07280"/>
<feature type="domain" description="GGDEF" evidence="4">
    <location>
        <begin position="211"/>
        <end position="346"/>
    </location>
</feature>
<evidence type="ECO:0000256" key="1">
    <source>
        <dbReference type="ARBA" id="ARBA00012528"/>
    </source>
</evidence>
<dbReference type="CDD" id="cd01949">
    <property type="entry name" value="GGDEF"/>
    <property type="match status" value="1"/>
</dbReference>
<feature type="coiled-coil region" evidence="2">
    <location>
        <begin position="139"/>
        <end position="180"/>
    </location>
</feature>
<dbReference type="PANTHER" id="PTHR45138:SF24">
    <property type="entry name" value="DIGUANYLATE CYCLASE DGCC-RELATED"/>
    <property type="match status" value="1"/>
</dbReference>
<keyword evidence="6" id="KW-1185">Reference proteome</keyword>
<dbReference type="OrthoDB" id="9812260at2"/>
<gene>
    <name evidence="5" type="ORF">HYN04_07280</name>
</gene>
<feature type="compositionally biased region" description="Basic and acidic residues" evidence="3">
    <location>
        <begin position="107"/>
        <end position="130"/>
    </location>
</feature>
<dbReference type="GO" id="GO:0052621">
    <property type="term" value="F:diguanylate cyclase activity"/>
    <property type="evidence" value="ECO:0007669"/>
    <property type="project" value="UniProtKB-EC"/>
</dbReference>
<dbReference type="InterPro" id="IPR043128">
    <property type="entry name" value="Rev_trsase/Diguanyl_cyclase"/>
</dbReference>
<evidence type="ECO:0000256" key="2">
    <source>
        <dbReference type="SAM" id="Coils"/>
    </source>
</evidence>
<dbReference type="GO" id="GO:0043709">
    <property type="term" value="P:cell adhesion involved in single-species biofilm formation"/>
    <property type="evidence" value="ECO:0007669"/>
    <property type="project" value="TreeGrafter"/>
</dbReference>
<dbReference type="PROSITE" id="PS50887">
    <property type="entry name" value="GGDEF"/>
    <property type="match status" value="1"/>
</dbReference>
<name>A0A2Z3HP98_9CAUL</name>
<proteinExistence type="predicted"/>
<evidence type="ECO:0000313" key="6">
    <source>
        <dbReference type="Proteomes" id="UP000247763"/>
    </source>
</evidence>
<dbReference type="EMBL" id="CP029479">
    <property type="protein sequence ID" value="AWM77577.1"/>
    <property type="molecule type" value="Genomic_DNA"/>
</dbReference>
<dbReference type="NCBIfam" id="TIGR00254">
    <property type="entry name" value="GGDEF"/>
    <property type="match status" value="1"/>
</dbReference>
<sequence>MAEDIDSRFRSPEAYELARLALEQLESQRVWPTPVNYELWSHVIAEPNGPLARELERIMVSGEPITDDLAEHLASTYLPKGRLSEQIRDTGQALSRELATAEQAIRSAHETSETFSTRLEETSRTLKKDPSSSALQGVVANLTDATREMQAQNASVERALAASTSEVAMLREQLEEIRKEAATDPLTRLANRRAFDERIEQARAEADTKGDFFCLVLLDIDHFKKFNDTWGHQTGDQVLRYVASVIRKRVLPPRFAARFGGEEFAIILPGDSLFDASPLVNSILKDVSASSIRRRSTNDNLGIITLSAGIAGFRAGDTVHDLIERADSSLYKAKRRGRNRLVVEGDA</sequence>
<dbReference type="AlphaFoldDB" id="A0A2Z3HP98"/>
<dbReference type="Gene3D" id="3.30.70.270">
    <property type="match status" value="1"/>
</dbReference>
<dbReference type="GO" id="GO:1902201">
    <property type="term" value="P:negative regulation of bacterial-type flagellum-dependent cell motility"/>
    <property type="evidence" value="ECO:0007669"/>
    <property type="project" value="TreeGrafter"/>
</dbReference>
<feature type="region of interest" description="Disordered" evidence="3">
    <location>
        <begin position="106"/>
        <end position="132"/>
    </location>
</feature>
<reference evidence="6" key="1">
    <citation type="submission" date="2018-05" db="EMBL/GenBank/DDBJ databases">
        <title>Genome sequencing of Phenylobacterium sp. HYN0004.</title>
        <authorList>
            <person name="Yi H."/>
            <person name="Baek C."/>
        </authorList>
    </citation>
    <scope>NUCLEOTIDE SEQUENCE [LARGE SCALE GENOMIC DNA]</scope>
    <source>
        <strain evidence="6">HYN0004</strain>
    </source>
</reference>
<evidence type="ECO:0000256" key="3">
    <source>
        <dbReference type="SAM" id="MobiDB-lite"/>
    </source>
</evidence>
<evidence type="ECO:0000313" key="5">
    <source>
        <dbReference type="EMBL" id="AWM77577.1"/>
    </source>
</evidence>
<dbReference type="EC" id="2.7.7.65" evidence="1"/>
<evidence type="ECO:0000259" key="4">
    <source>
        <dbReference type="PROSITE" id="PS50887"/>
    </source>
</evidence>
<dbReference type="InterPro" id="IPR000160">
    <property type="entry name" value="GGDEF_dom"/>
</dbReference>
<organism evidence="5 6">
    <name type="scientific">Phenylobacterium parvum</name>
    <dbReference type="NCBI Taxonomy" id="2201350"/>
    <lineage>
        <taxon>Bacteria</taxon>
        <taxon>Pseudomonadati</taxon>
        <taxon>Pseudomonadota</taxon>
        <taxon>Alphaproteobacteria</taxon>
        <taxon>Caulobacterales</taxon>
        <taxon>Caulobacteraceae</taxon>
        <taxon>Phenylobacterium</taxon>
    </lineage>
</organism>
<keyword evidence="2" id="KW-0175">Coiled coil</keyword>
<dbReference type="Proteomes" id="UP000247763">
    <property type="component" value="Chromosome"/>
</dbReference>
<dbReference type="InterPro" id="IPR050469">
    <property type="entry name" value="Diguanylate_Cyclase"/>
</dbReference>
<dbReference type="SUPFAM" id="SSF55073">
    <property type="entry name" value="Nucleotide cyclase"/>
    <property type="match status" value="1"/>
</dbReference>
<dbReference type="GO" id="GO:0005886">
    <property type="term" value="C:plasma membrane"/>
    <property type="evidence" value="ECO:0007669"/>
    <property type="project" value="TreeGrafter"/>
</dbReference>
<dbReference type="PANTHER" id="PTHR45138">
    <property type="entry name" value="REGULATORY COMPONENTS OF SENSORY TRANSDUCTION SYSTEM"/>
    <property type="match status" value="1"/>
</dbReference>
<protein>
    <recommendedName>
        <fullName evidence="1">diguanylate cyclase</fullName>
        <ecNumber evidence="1">2.7.7.65</ecNumber>
    </recommendedName>
</protein>